<dbReference type="EMBL" id="JBJQOH010000007">
    <property type="protein sequence ID" value="KAL3680211.1"/>
    <property type="molecule type" value="Genomic_DNA"/>
</dbReference>
<proteinExistence type="predicted"/>
<dbReference type="InterPro" id="IPR009489">
    <property type="entry name" value="PAR1"/>
</dbReference>
<feature type="chain" id="PRO_5044778323" description="PAR1 protein" evidence="2">
    <location>
        <begin position="22"/>
        <end position="260"/>
    </location>
</feature>
<keyword evidence="4" id="KW-1185">Reference proteome</keyword>
<feature type="signal peptide" evidence="2">
    <location>
        <begin position="1"/>
        <end position="21"/>
    </location>
</feature>
<dbReference type="PANTHER" id="PTHR33649:SF2">
    <property type="entry name" value="PAR1 PROTEIN"/>
    <property type="match status" value="1"/>
</dbReference>
<sequence length="260" mass="27998">MTKVGSISVLFVALLLRSTFAKGTLHCEDLSVKDCAFAVSSTGARCVLEKSKLPNGKTSAECQTSIIMAERPLEWIETDNCIKSCGLERNSYGLSTDAFMERGFRAKLCSSECQNNCPNVVDLYLKLAAGEGLYLPHICLSQKSKARRLIADPVRFARTVSSSRGRWSQKKISPDSVEAEAFSPISLPKSGLKLSEDEISPAPAPESAKFAIHALELPVLSSPPSPPIPVIPGPLPGVAPTTTERNSGEDTESYFGGEDY</sequence>
<evidence type="ECO:0000313" key="4">
    <source>
        <dbReference type="Proteomes" id="UP001633002"/>
    </source>
</evidence>
<feature type="region of interest" description="Disordered" evidence="1">
    <location>
        <begin position="223"/>
        <end position="260"/>
    </location>
</feature>
<evidence type="ECO:0000256" key="1">
    <source>
        <dbReference type="SAM" id="MobiDB-lite"/>
    </source>
</evidence>
<evidence type="ECO:0000313" key="3">
    <source>
        <dbReference type="EMBL" id="KAL3680211.1"/>
    </source>
</evidence>
<dbReference type="Pfam" id="PF06521">
    <property type="entry name" value="PAR1"/>
    <property type="match status" value="1"/>
</dbReference>
<dbReference type="Proteomes" id="UP001633002">
    <property type="component" value="Unassembled WGS sequence"/>
</dbReference>
<reference evidence="3 4" key="1">
    <citation type="submission" date="2024-09" db="EMBL/GenBank/DDBJ databases">
        <title>Chromosome-scale assembly of Riccia sorocarpa.</title>
        <authorList>
            <person name="Paukszto L."/>
        </authorList>
    </citation>
    <scope>NUCLEOTIDE SEQUENCE [LARGE SCALE GENOMIC DNA]</scope>
    <source>
        <strain evidence="3">LP-2024</strain>
        <tissue evidence="3">Aerial parts of the thallus</tissue>
    </source>
</reference>
<keyword evidence="2" id="KW-0732">Signal</keyword>
<gene>
    <name evidence="3" type="ORF">R1sor_023167</name>
</gene>
<dbReference type="PANTHER" id="PTHR33649">
    <property type="entry name" value="PAR1 PROTEIN"/>
    <property type="match status" value="1"/>
</dbReference>
<evidence type="ECO:0000256" key="2">
    <source>
        <dbReference type="SAM" id="SignalP"/>
    </source>
</evidence>
<organism evidence="3 4">
    <name type="scientific">Riccia sorocarpa</name>
    <dbReference type="NCBI Taxonomy" id="122646"/>
    <lineage>
        <taxon>Eukaryota</taxon>
        <taxon>Viridiplantae</taxon>
        <taxon>Streptophyta</taxon>
        <taxon>Embryophyta</taxon>
        <taxon>Marchantiophyta</taxon>
        <taxon>Marchantiopsida</taxon>
        <taxon>Marchantiidae</taxon>
        <taxon>Marchantiales</taxon>
        <taxon>Ricciaceae</taxon>
        <taxon>Riccia</taxon>
    </lineage>
</organism>
<protein>
    <recommendedName>
        <fullName evidence="5">PAR1 protein</fullName>
    </recommendedName>
</protein>
<comment type="caution">
    <text evidence="3">The sequence shown here is derived from an EMBL/GenBank/DDBJ whole genome shotgun (WGS) entry which is preliminary data.</text>
</comment>
<name>A0ABD3GNF5_9MARC</name>
<dbReference type="AlphaFoldDB" id="A0ABD3GNF5"/>
<accession>A0ABD3GNF5</accession>
<evidence type="ECO:0008006" key="5">
    <source>
        <dbReference type="Google" id="ProtNLM"/>
    </source>
</evidence>
<feature type="compositionally biased region" description="Pro residues" evidence="1">
    <location>
        <begin position="223"/>
        <end position="237"/>
    </location>
</feature>